<keyword evidence="4" id="KW-0812">Transmembrane</keyword>
<keyword evidence="8" id="KW-0472">Membrane</keyword>
<dbReference type="GO" id="GO:0031201">
    <property type="term" value="C:SNARE complex"/>
    <property type="evidence" value="ECO:0007669"/>
    <property type="project" value="TreeGrafter"/>
</dbReference>
<proteinExistence type="inferred from homology"/>
<evidence type="ECO:0000256" key="6">
    <source>
        <dbReference type="ARBA" id="ARBA00022989"/>
    </source>
</evidence>
<accession>A0A1E4T8X5</accession>
<organism evidence="11 12">
    <name type="scientific">[Candida] arabinofermentans NRRL YB-2248</name>
    <dbReference type="NCBI Taxonomy" id="983967"/>
    <lineage>
        <taxon>Eukaryota</taxon>
        <taxon>Fungi</taxon>
        <taxon>Dikarya</taxon>
        <taxon>Ascomycota</taxon>
        <taxon>Saccharomycotina</taxon>
        <taxon>Pichiomycetes</taxon>
        <taxon>Pichiales</taxon>
        <taxon>Pichiaceae</taxon>
        <taxon>Ogataea</taxon>
        <taxon>Ogataea/Candida clade</taxon>
    </lineage>
</organism>
<dbReference type="InterPro" id="IPR019529">
    <property type="entry name" value="Syntaxin-18_N"/>
</dbReference>
<dbReference type="PROSITE" id="PS50192">
    <property type="entry name" value="T_SNARE"/>
    <property type="match status" value="1"/>
</dbReference>
<keyword evidence="12" id="KW-1185">Reference proteome</keyword>
<gene>
    <name evidence="11" type="ORF">CANARDRAFT_26379</name>
</gene>
<feature type="coiled-coil region" evidence="9">
    <location>
        <begin position="226"/>
        <end position="265"/>
    </location>
</feature>
<evidence type="ECO:0000256" key="7">
    <source>
        <dbReference type="ARBA" id="ARBA00023054"/>
    </source>
</evidence>
<dbReference type="OrthoDB" id="342981at2759"/>
<dbReference type="Gene3D" id="1.20.5.110">
    <property type="match status" value="1"/>
</dbReference>
<evidence type="ECO:0000256" key="4">
    <source>
        <dbReference type="ARBA" id="ARBA00022692"/>
    </source>
</evidence>
<dbReference type="GO" id="GO:0015031">
    <property type="term" value="P:protein transport"/>
    <property type="evidence" value="ECO:0007669"/>
    <property type="project" value="UniProtKB-KW"/>
</dbReference>
<comment type="similarity">
    <text evidence="2">Belongs to the syntaxin family.</text>
</comment>
<evidence type="ECO:0000256" key="2">
    <source>
        <dbReference type="ARBA" id="ARBA00009063"/>
    </source>
</evidence>
<dbReference type="PANTHER" id="PTHR15959:SF0">
    <property type="entry name" value="SYNTAXIN-18"/>
    <property type="match status" value="1"/>
</dbReference>
<evidence type="ECO:0000256" key="8">
    <source>
        <dbReference type="ARBA" id="ARBA00023136"/>
    </source>
</evidence>
<dbReference type="Proteomes" id="UP000094801">
    <property type="component" value="Unassembled WGS sequence"/>
</dbReference>
<evidence type="ECO:0000256" key="1">
    <source>
        <dbReference type="ARBA" id="ARBA00004211"/>
    </source>
</evidence>
<keyword evidence="7 9" id="KW-0175">Coiled coil</keyword>
<dbReference type="InterPro" id="IPR000727">
    <property type="entry name" value="T_SNARE_dom"/>
</dbReference>
<evidence type="ECO:0000259" key="10">
    <source>
        <dbReference type="PROSITE" id="PS50192"/>
    </source>
</evidence>
<evidence type="ECO:0000313" key="12">
    <source>
        <dbReference type="Proteomes" id="UP000094801"/>
    </source>
</evidence>
<comment type="subcellular location">
    <subcellularLocation>
        <location evidence="1">Membrane</location>
        <topology evidence="1">Single-pass type IV membrane protein</topology>
    </subcellularLocation>
</comment>
<name>A0A1E4T8X5_9ASCO</name>
<dbReference type="GO" id="GO:0006890">
    <property type="term" value="P:retrograde vesicle-mediated transport, Golgi to endoplasmic reticulum"/>
    <property type="evidence" value="ECO:0007669"/>
    <property type="project" value="TreeGrafter"/>
</dbReference>
<keyword evidence="3" id="KW-0813">Transport</keyword>
<reference evidence="12" key="1">
    <citation type="submission" date="2016-04" db="EMBL/GenBank/DDBJ databases">
        <title>Comparative genomics of biotechnologically important yeasts.</title>
        <authorList>
            <consortium name="DOE Joint Genome Institute"/>
            <person name="Riley R."/>
            <person name="Haridas S."/>
            <person name="Wolfe K.H."/>
            <person name="Lopes M.R."/>
            <person name="Hittinger C.T."/>
            <person name="Goker M."/>
            <person name="Salamov A."/>
            <person name="Wisecaver J."/>
            <person name="Long T.M."/>
            <person name="Aerts A.L."/>
            <person name="Barry K."/>
            <person name="Choi C."/>
            <person name="Clum A."/>
            <person name="Coughlan A.Y."/>
            <person name="Deshpande S."/>
            <person name="Douglass A.P."/>
            <person name="Hanson S.J."/>
            <person name="Klenk H.-P."/>
            <person name="Labutti K."/>
            <person name="Lapidus A."/>
            <person name="Lindquist E."/>
            <person name="Lipzen A."/>
            <person name="Meier-Kolthoff J.P."/>
            <person name="Ohm R.A."/>
            <person name="Otillar R.P."/>
            <person name="Pangilinan J."/>
            <person name="Peng Y."/>
            <person name="Rokas A."/>
            <person name="Rosa C.A."/>
            <person name="Scheuner C."/>
            <person name="Sibirny A.A."/>
            <person name="Slot J.C."/>
            <person name="Stielow J.B."/>
            <person name="Sun H."/>
            <person name="Kurtzman C.P."/>
            <person name="Blackwell M."/>
            <person name="Grigoriev I.V."/>
            <person name="Jeffries T.W."/>
        </authorList>
    </citation>
    <scope>NUCLEOTIDE SEQUENCE [LARGE SCALE GENOMIC DNA]</scope>
    <source>
        <strain evidence="12">NRRL YB-2248</strain>
    </source>
</reference>
<dbReference type="GO" id="GO:0005783">
    <property type="term" value="C:endoplasmic reticulum"/>
    <property type="evidence" value="ECO:0007669"/>
    <property type="project" value="TreeGrafter"/>
</dbReference>
<dbReference type="Pfam" id="PF10496">
    <property type="entry name" value="Syntaxin-18_N"/>
    <property type="match status" value="1"/>
</dbReference>
<keyword evidence="6" id="KW-1133">Transmembrane helix</keyword>
<dbReference type="PANTHER" id="PTHR15959">
    <property type="entry name" value="SYNTAXIN-18"/>
    <property type="match status" value="1"/>
</dbReference>
<sequence length="348" mass="38917">MTDLTPFFNKCVSIYESELSMVGGNSQPGKVTHASATQSKLTSNNSFILDSIKLNKSINDLGTLIYEIQTDYLLYNSKNLSELEKDKIDSTFKLQLQIINKRLSQLTTYAQNLNEALTSQGSIEDIGKNLLTMGDYGQYVAILNSSIIEIRSNIIKSLGLRITAISNHFVEINAKRQARKKELSKSTLNTNTYYSYTPAETLGSSNMSLNDSQLSSNNVALEESKHGEVSEEYEQMNTNLDQQQLQQLSKENENILLEIKNSHLESLNQIENSMVEISSVINEINLQLNLQNDSITILADSQDDILGNMDLGNRQLVKANEKAKNAGKNMSYMIIGLGIFLLLVDYML</sequence>
<dbReference type="EMBL" id="KV453847">
    <property type="protein sequence ID" value="ODV88225.1"/>
    <property type="molecule type" value="Genomic_DNA"/>
</dbReference>
<feature type="domain" description="T-SNARE coiled-coil homology" evidence="10">
    <location>
        <begin position="257"/>
        <end position="319"/>
    </location>
</feature>
<keyword evidence="5" id="KW-0653">Protein transport</keyword>
<dbReference type="AlphaFoldDB" id="A0A1E4T8X5"/>
<evidence type="ECO:0000256" key="9">
    <source>
        <dbReference type="SAM" id="Coils"/>
    </source>
</evidence>
<dbReference type="STRING" id="983967.A0A1E4T8X5"/>
<evidence type="ECO:0000256" key="3">
    <source>
        <dbReference type="ARBA" id="ARBA00022448"/>
    </source>
</evidence>
<evidence type="ECO:0000313" key="11">
    <source>
        <dbReference type="EMBL" id="ODV88225.1"/>
    </source>
</evidence>
<evidence type="ECO:0000256" key="5">
    <source>
        <dbReference type="ARBA" id="ARBA00022927"/>
    </source>
</evidence>
<protein>
    <recommendedName>
        <fullName evidence="10">t-SNARE coiled-coil homology domain-containing protein</fullName>
    </recommendedName>
</protein>